<comment type="caution">
    <text evidence="1">The sequence shown here is derived from an EMBL/GenBank/DDBJ whole genome shotgun (WGS) entry which is preliminary data.</text>
</comment>
<dbReference type="Proteomes" id="UP000681720">
    <property type="component" value="Unassembled WGS sequence"/>
</dbReference>
<accession>A0A8S2WTN0</accession>
<name>A0A8S2WTN0_9BILA</name>
<dbReference type="EMBL" id="CAJOBJ010071362">
    <property type="protein sequence ID" value="CAF4461609.1"/>
    <property type="molecule type" value="Genomic_DNA"/>
</dbReference>
<evidence type="ECO:0000313" key="1">
    <source>
        <dbReference type="EMBL" id="CAF4461609.1"/>
    </source>
</evidence>
<feature type="non-terminal residue" evidence="1">
    <location>
        <position position="71"/>
    </location>
</feature>
<evidence type="ECO:0000313" key="2">
    <source>
        <dbReference type="Proteomes" id="UP000681720"/>
    </source>
</evidence>
<feature type="non-terminal residue" evidence="1">
    <location>
        <position position="1"/>
    </location>
</feature>
<protein>
    <submittedName>
        <fullName evidence="1">Uncharacterized protein</fullName>
    </submittedName>
</protein>
<sequence>IEIESNLTLNSYEWLSLIKYELNQNCRTENKINFVQFSNRIAYNFEFIEPSSTFVISPMMERTIFQLTQAI</sequence>
<reference evidence="1" key="1">
    <citation type="submission" date="2021-02" db="EMBL/GenBank/DDBJ databases">
        <authorList>
            <person name="Nowell W R."/>
        </authorList>
    </citation>
    <scope>NUCLEOTIDE SEQUENCE</scope>
</reference>
<dbReference type="AlphaFoldDB" id="A0A8S2WTN0"/>
<gene>
    <name evidence="1" type="ORF">GIL414_LOCUS32906</name>
</gene>
<proteinExistence type="predicted"/>
<organism evidence="1 2">
    <name type="scientific">Rotaria magnacalcarata</name>
    <dbReference type="NCBI Taxonomy" id="392030"/>
    <lineage>
        <taxon>Eukaryota</taxon>
        <taxon>Metazoa</taxon>
        <taxon>Spiralia</taxon>
        <taxon>Gnathifera</taxon>
        <taxon>Rotifera</taxon>
        <taxon>Eurotatoria</taxon>
        <taxon>Bdelloidea</taxon>
        <taxon>Philodinida</taxon>
        <taxon>Philodinidae</taxon>
        <taxon>Rotaria</taxon>
    </lineage>
</organism>